<feature type="domain" description="HTH araC/xylS-type" evidence="4">
    <location>
        <begin position="165"/>
        <end position="263"/>
    </location>
</feature>
<evidence type="ECO:0000313" key="6">
    <source>
        <dbReference type="Proteomes" id="UP000721861"/>
    </source>
</evidence>
<dbReference type="Proteomes" id="UP000721861">
    <property type="component" value="Unassembled WGS sequence"/>
</dbReference>
<sequence>MITVNTYHSGTQLPLTNDHHCIVWATKANGHLAIDNKTFELGPGQLLTVGKNQKLSIDHAHIEGYYLLFDDSDFPTSSIDSVCRIILLYNHFNMHNQLIIPEASQQEFRQLFQIMHTESFTSQEPAINPVLSLLLQTLLLKMEQFIKNTELIDLNKNTIEEAYLTKFLTLLEKHYTSKHQVKDYAELMNLPSRKLNDIIKIYLGITAKEIITSRLYIEIARRLQFTSETIKGIAYQMGFNTPYHMSNFFTKTKGISPQAYRDLLKK</sequence>
<dbReference type="SUPFAM" id="SSF51215">
    <property type="entry name" value="Regulatory protein AraC"/>
    <property type="match status" value="1"/>
</dbReference>
<dbReference type="PROSITE" id="PS01124">
    <property type="entry name" value="HTH_ARAC_FAMILY_2"/>
    <property type="match status" value="1"/>
</dbReference>
<accession>A0ABS5KGA7</accession>
<name>A0ABS5KGA7_9BACT</name>
<evidence type="ECO:0000256" key="2">
    <source>
        <dbReference type="ARBA" id="ARBA00023125"/>
    </source>
</evidence>
<organism evidence="5 6">
    <name type="scientific">Carboxylicivirga mesophila</name>
    <dbReference type="NCBI Taxonomy" id="1166478"/>
    <lineage>
        <taxon>Bacteria</taxon>
        <taxon>Pseudomonadati</taxon>
        <taxon>Bacteroidota</taxon>
        <taxon>Bacteroidia</taxon>
        <taxon>Marinilabiliales</taxon>
        <taxon>Marinilabiliaceae</taxon>
        <taxon>Carboxylicivirga</taxon>
    </lineage>
</organism>
<evidence type="ECO:0000256" key="3">
    <source>
        <dbReference type="ARBA" id="ARBA00023163"/>
    </source>
</evidence>
<dbReference type="PANTHER" id="PTHR43280:SF32">
    <property type="entry name" value="TRANSCRIPTIONAL REGULATORY PROTEIN"/>
    <property type="match status" value="1"/>
</dbReference>
<keyword evidence="2" id="KW-0238">DNA-binding</keyword>
<protein>
    <submittedName>
        <fullName evidence="5">Helix-turn-helix transcriptional regulator</fullName>
    </submittedName>
</protein>
<dbReference type="RefSeq" id="WP_212231900.1">
    <property type="nucleotide sequence ID" value="NZ_JAGUCN010000043.1"/>
</dbReference>
<dbReference type="Pfam" id="PF12833">
    <property type="entry name" value="HTH_18"/>
    <property type="match status" value="1"/>
</dbReference>
<comment type="caution">
    <text evidence="5">The sequence shown here is derived from an EMBL/GenBank/DDBJ whole genome shotgun (WGS) entry which is preliminary data.</text>
</comment>
<dbReference type="InterPro" id="IPR009057">
    <property type="entry name" value="Homeodomain-like_sf"/>
</dbReference>
<dbReference type="PANTHER" id="PTHR43280">
    <property type="entry name" value="ARAC-FAMILY TRANSCRIPTIONAL REGULATOR"/>
    <property type="match status" value="1"/>
</dbReference>
<evidence type="ECO:0000256" key="1">
    <source>
        <dbReference type="ARBA" id="ARBA00023015"/>
    </source>
</evidence>
<keyword evidence="3" id="KW-0804">Transcription</keyword>
<gene>
    <name evidence="5" type="ORF">KEM09_21355</name>
</gene>
<keyword evidence="6" id="KW-1185">Reference proteome</keyword>
<proteinExistence type="predicted"/>
<dbReference type="InterPro" id="IPR037923">
    <property type="entry name" value="HTH-like"/>
</dbReference>
<dbReference type="EMBL" id="JAGUCN010000043">
    <property type="protein sequence ID" value="MBS2213970.1"/>
    <property type="molecule type" value="Genomic_DNA"/>
</dbReference>
<evidence type="ECO:0000313" key="5">
    <source>
        <dbReference type="EMBL" id="MBS2213970.1"/>
    </source>
</evidence>
<dbReference type="InterPro" id="IPR018060">
    <property type="entry name" value="HTH_AraC"/>
</dbReference>
<dbReference type="Gene3D" id="1.10.10.60">
    <property type="entry name" value="Homeodomain-like"/>
    <property type="match status" value="1"/>
</dbReference>
<keyword evidence="1" id="KW-0805">Transcription regulation</keyword>
<dbReference type="SUPFAM" id="SSF46689">
    <property type="entry name" value="Homeodomain-like"/>
    <property type="match status" value="1"/>
</dbReference>
<evidence type="ECO:0000259" key="4">
    <source>
        <dbReference type="PROSITE" id="PS01124"/>
    </source>
</evidence>
<reference evidence="5 6" key="1">
    <citation type="journal article" date="2014" name="Int. J. Syst. Evol. Microbiol.">
        <title>Carboxylicivirga gen. nov. in the family Marinilabiliaceae with two novel species, Carboxylicivirga mesophila sp. nov. and Carboxylicivirga taeanensis sp. nov., and reclassification of Cytophaga fermentans as Saccharicrinis fermentans gen. nov., comb. nov.</title>
        <authorList>
            <person name="Yang S.H."/>
            <person name="Seo H.S."/>
            <person name="Woo J.H."/>
            <person name="Oh H.M."/>
            <person name="Jang H."/>
            <person name="Lee J.H."/>
            <person name="Kim S.J."/>
            <person name="Kwon K.K."/>
        </authorList>
    </citation>
    <scope>NUCLEOTIDE SEQUENCE [LARGE SCALE GENOMIC DNA]</scope>
    <source>
        <strain evidence="5 6">JCM 18290</strain>
    </source>
</reference>
<dbReference type="SMART" id="SM00342">
    <property type="entry name" value="HTH_ARAC"/>
    <property type="match status" value="1"/>
</dbReference>